<keyword evidence="3" id="KW-1185">Reference proteome</keyword>
<reference evidence="2" key="2">
    <citation type="submission" date="2015-06" db="UniProtKB">
        <authorList>
            <consortium name="EnsemblMetazoa"/>
        </authorList>
    </citation>
    <scope>IDENTIFICATION</scope>
</reference>
<evidence type="ECO:0000256" key="1">
    <source>
        <dbReference type="SAM" id="MobiDB-lite"/>
    </source>
</evidence>
<evidence type="ECO:0000313" key="2">
    <source>
        <dbReference type="EnsemblMetazoa" id="MESCA001797-PA"/>
    </source>
</evidence>
<dbReference type="EMBL" id="CAQQ02073034">
    <property type="status" value="NOT_ANNOTATED_CDS"/>
    <property type="molecule type" value="Genomic_DNA"/>
</dbReference>
<reference evidence="3" key="1">
    <citation type="submission" date="2013-02" db="EMBL/GenBank/DDBJ databases">
        <authorList>
            <person name="Hughes D."/>
        </authorList>
    </citation>
    <scope>NUCLEOTIDE SEQUENCE</scope>
    <source>
        <strain>Durham</strain>
        <strain evidence="3">NC isolate 2 -- Noor lab</strain>
    </source>
</reference>
<organism evidence="2 3">
    <name type="scientific">Megaselia scalaris</name>
    <name type="common">Humpbacked fly</name>
    <name type="synonym">Phora scalaris</name>
    <dbReference type="NCBI Taxonomy" id="36166"/>
    <lineage>
        <taxon>Eukaryota</taxon>
        <taxon>Metazoa</taxon>
        <taxon>Ecdysozoa</taxon>
        <taxon>Arthropoda</taxon>
        <taxon>Hexapoda</taxon>
        <taxon>Insecta</taxon>
        <taxon>Pterygota</taxon>
        <taxon>Neoptera</taxon>
        <taxon>Endopterygota</taxon>
        <taxon>Diptera</taxon>
        <taxon>Brachycera</taxon>
        <taxon>Muscomorpha</taxon>
        <taxon>Platypezoidea</taxon>
        <taxon>Phoridae</taxon>
        <taxon>Megaseliini</taxon>
        <taxon>Megaselia</taxon>
    </lineage>
</organism>
<name>T1GEM9_MEGSC</name>
<dbReference type="AlphaFoldDB" id="T1GEM9"/>
<sequence>MKLQRTYLPCLRRSRKVVQLNDFVYDLESGDSDEETDKSPEKKTRKRKKHNSSEELEDDKEKKRPRKKKKTKDDVRGIGTFL</sequence>
<proteinExistence type="predicted"/>
<feature type="region of interest" description="Disordered" evidence="1">
    <location>
        <begin position="28"/>
        <end position="82"/>
    </location>
</feature>
<accession>T1GEM9</accession>
<dbReference type="EnsemblMetazoa" id="MESCA001797-RA">
    <property type="protein sequence ID" value="MESCA001797-PA"/>
    <property type="gene ID" value="MESCA001797"/>
</dbReference>
<evidence type="ECO:0000313" key="3">
    <source>
        <dbReference type="Proteomes" id="UP000015102"/>
    </source>
</evidence>
<dbReference type="HOGENOM" id="CLU_2560884_0_0_1"/>
<dbReference type="EMBL" id="CAQQ02073035">
    <property type="status" value="NOT_ANNOTATED_CDS"/>
    <property type="molecule type" value="Genomic_DNA"/>
</dbReference>
<protein>
    <submittedName>
        <fullName evidence="2">Uncharacterized protein</fullName>
    </submittedName>
</protein>
<dbReference type="Proteomes" id="UP000015102">
    <property type="component" value="Unassembled WGS sequence"/>
</dbReference>